<reference evidence="2" key="1">
    <citation type="journal article" date="2019" name="Int. J. Syst. Evol. Microbiol.">
        <title>The Global Catalogue of Microorganisms (GCM) 10K type strain sequencing project: providing services to taxonomists for standard genome sequencing and annotation.</title>
        <authorList>
            <consortium name="The Broad Institute Genomics Platform"/>
            <consortium name="The Broad Institute Genome Sequencing Center for Infectious Disease"/>
            <person name="Wu L."/>
            <person name="Ma J."/>
        </authorList>
    </citation>
    <scope>NUCLEOTIDE SEQUENCE [LARGE SCALE GENOMIC DNA]</scope>
    <source>
        <strain evidence="2">CGMCC 1.19061</strain>
    </source>
</reference>
<keyword evidence="2" id="KW-1185">Reference proteome</keyword>
<dbReference type="Proteomes" id="UP001596026">
    <property type="component" value="Unassembled WGS sequence"/>
</dbReference>
<evidence type="ECO:0008006" key="3">
    <source>
        <dbReference type="Google" id="ProtNLM"/>
    </source>
</evidence>
<accession>A0ABV9M650</accession>
<dbReference type="EMBL" id="JBHSGT010000043">
    <property type="protein sequence ID" value="MFC4710360.1"/>
    <property type="molecule type" value="Genomic_DNA"/>
</dbReference>
<sequence length="174" mass="20194">MKKTVISVIILILSVSFYNIWHINKNYIEPVVEVFEKDHWVQFDHNASTEIKVIDFDLLTEEEANQLVADYNDDIKNYQIENTQMKVAVVTIEKRNEEHAKNSINQAMLVTGNFSNGLHLPLTMLLNEGEPETEKLVYLITDNLMSKEHWKDINNLDFSLVVAYSPQEIQIKLS</sequence>
<dbReference type="RefSeq" id="WP_379965196.1">
    <property type="nucleotide sequence ID" value="NZ_JBHSGT010000043.1"/>
</dbReference>
<evidence type="ECO:0000313" key="1">
    <source>
        <dbReference type="EMBL" id="MFC4710360.1"/>
    </source>
</evidence>
<gene>
    <name evidence="1" type="ORF">ACFO3L_06975</name>
</gene>
<evidence type="ECO:0000313" key="2">
    <source>
        <dbReference type="Proteomes" id="UP001596026"/>
    </source>
</evidence>
<organism evidence="1 2">
    <name type="scientific">Enterococcus eurekensis</name>
    <dbReference type="NCBI Taxonomy" id="1159753"/>
    <lineage>
        <taxon>Bacteria</taxon>
        <taxon>Bacillati</taxon>
        <taxon>Bacillota</taxon>
        <taxon>Bacilli</taxon>
        <taxon>Lactobacillales</taxon>
        <taxon>Enterococcaceae</taxon>
        <taxon>Enterococcus</taxon>
    </lineage>
</organism>
<proteinExistence type="predicted"/>
<protein>
    <recommendedName>
        <fullName evidence="3">DUF5067 domain-containing protein</fullName>
    </recommendedName>
</protein>
<comment type="caution">
    <text evidence="1">The sequence shown here is derived from an EMBL/GenBank/DDBJ whole genome shotgun (WGS) entry which is preliminary data.</text>
</comment>
<name>A0ABV9M650_9ENTE</name>